<evidence type="ECO:0000313" key="3">
    <source>
        <dbReference type="EMBL" id="SVB02259.1"/>
    </source>
</evidence>
<dbReference type="InterPro" id="IPR013229">
    <property type="entry name" value="PEGA"/>
</dbReference>
<feature type="domain" description="Peptidase C14 caspase" evidence="1">
    <location>
        <begin position="217"/>
        <end position="323"/>
    </location>
</feature>
<dbReference type="GO" id="GO:0006508">
    <property type="term" value="P:proteolysis"/>
    <property type="evidence" value="ECO:0007669"/>
    <property type="project" value="InterPro"/>
</dbReference>
<dbReference type="SUPFAM" id="SSF52129">
    <property type="entry name" value="Caspase-like"/>
    <property type="match status" value="1"/>
</dbReference>
<dbReference type="InterPro" id="IPR029030">
    <property type="entry name" value="Caspase-like_dom_sf"/>
</dbReference>
<name>A0A382ALK0_9ZZZZ</name>
<evidence type="ECO:0000259" key="1">
    <source>
        <dbReference type="Pfam" id="PF00656"/>
    </source>
</evidence>
<proteinExistence type="predicted"/>
<dbReference type="Pfam" id="PF00656">
    <property type="entry name" value="Peptidase_C14"/>
    <property type="match status" value="1"/>
</dbReference>
<organism evidence="3">
    <name type="scientific">marine metagenome</name>
    <dbReference type="NCBI Taxonomy" id="408172"/>
    <lineage>
        <taxon>unclassified sequences</taxon>
        <taxon>metagenomes</taxon>
        <taxon>ecological metagenomes</taxon>
    </lineage>
</organism>
<dbReference type="Pfam" id="PF08308">
    <property type="entry name" value="PEGA"/>
    <property type="match status" value="1"/>
</dbReference>
<gene>
    <name evidence="3" type="ORF">METZ01_LOCUS155113</name>
</gene>
<feature type="non-terminal residue" evidence="3">
    <location>
        <position position="330"/>
    </location>
</feature>
<dbReference type="PANTHER" id="PTHR22576:SF37">
    <property type="entry name" value="MUCOSA-ASSOCIATED LYMPHOID TISSUE LYMPHOMA TRANSLOCATION PROTEIN 1"/>
    <property type="match status" value="1"/>
</dbReference>
<feature type="domain" description="PEGA" evidence="2">
    <location>
        <begin position="75"/>
        <end position="138"/>
    </location>
</feature>
<dbReference type="InterPro" id="IPR052039">
    <property type="entry name" value="Caspase-related_regulators"/>
</dbReference>
<sequence length="330" mass="36881">MKCIPYICFAVLLLTVSPANWAAETGWCATRNSVSESASYLCKYMGGKFFTSQDQAKAEHKRLNSASDQPVKGISLTIHSNVDDNNVYVDGVYRGSTRLVLELSKGRHAISIRKSGYESFDKIIDLTDTLTIKGNLEKIVGQSAPKETTKTTTADLDLAFWQSIKDSYNPEMYEEYLRQFPSGTYAGLARITIKQLRKESGKAEEPLVPDLNYGNYYALVIGINRYEHLKKLSTAVNDAKSVASLLRSEYGFKVDLLTDATRDAIVSAISRLRKTVSPGDNLLIYYAGHGWLDKEMDEGFWLPIDANEDDQVNWIANDTITRSVRAIKAK</sequence>
<dbReference type="EMBL" id="UINC01025865">
    <property type="protein sequence ID" value="SVB02259.1"/>
    <property type="molecule type" value="Genomic_DNA"/>
</dbReference>
<accession>A0A382ALK0</accession>
<dbReference type="InterPro" id="IPR011600">
    <property type="entry name" value="Pept_C14_caspase"/>
</dbReference>
<dbReference type="GO" id="GO:0004197">
    <property type="term" value="F:cysteine-type endopeptidase activity"/>
    <property type="evidence" value="ECO:0007669"/>
    <property type="project" value="InterPro"/>
</dbReference>
<dbReference type="Gene3D" id="3.40.50.1460">
    <property type="match status" value="1"/>
</dbReference>
<reference evidence="3" key="1">
    <citation type="submission" date="2018-05" db="EMBL/GenBank/DDBJ databases">
        <authorList>
            <person name="Lanie J.A."/>
            <person name="Ng W.-L."/>
            <person name="Kazmierczak K.M."/>
            <person name="Andrzejewski T.M."/>
            <person name="Davidsen T.M."/>
            <person name="Wayne K.J."/>
            <person name="Tettelin H."/>
            <person name="Glass J.I."/>
            <person name="Rusch D."/>
            <person name="Podicherti R."/>
            <person name="Tsui H.-C.T."/>
            <person name="Winkler M.E."/>
        </authorList>
    </citation>
    <scope>NUCLEOTIDE SEQUENCE</scope>
</reference>
<evidence type="ECO:0000259" key="2">
    <source>
        <dbReference type="Pfam" id="PF08308"/>
    </source>
</evidence>
<protein>
    <submittedName>
        <fullName evidence="3">Uncharacterized protein</fullName>
    </submittedName>
</protein>
<dbReference type="AlphaFoldDB" id="A0A382ALK0"/>
<dbReference type="PANTHER" id="PTHR22576">
    <property type="entry name" value="MUCOSA ASSOCIATED LYMPHOID TISSUE LYMPHOMA TRANSLOCATION PROTEIN 1/PARACASPASE"/>
    <property type="match status" value="1"/>
</dbReference>